<dbReference type="InterPro" id="IPR051531">
    <property type="entry name" value="N-acetyltransferase"/>
</dbReference>
<keyword evidence="2" id="KW-0808">Transferase</keyword>
<evidence type="ECO:0000313" key="3">
    <source>
        <dbReference type="Proteomes" id="UP000287872"/>
    </source>
</evidence>
<dbReference type="Proteomes" id="UP000287872">
    <property type="component" value="Unassembled WGS sequence"/>
</dbReference>
<dbReference type="OrthoDB" id="9785602at2"/>
<keyword evidence="3" id="KW-1185">Reference proteome</keyword>
<evidence type="ECO:0000313" key="2">
    <source>
        <dbReference type="EMBL" id="GCD12826.1"/>
    </source>
</evidence>
<dbReference type="RefSeq" id="WP_125005819.1">
    <property type="nucleotide sequence ID" value="NZ_BHYK01000042.1"/>
</dbReference>
<name>A0A401UTJ0_9CLOT</name>
<dbReference type="GO" id="GO:0016747">
    <property type="term" value="F:acyltransferase activity, transferring groups other than amino-acyl groups"/>
    <property type="evidence" value="ECO:0007669"/>
    <property type="project" value="InterPro"/>
</dbReference>
<accession>A0A401UTJ0</accession>
<dbReference type="AlphaFoldDB" id="A0A401UTJ0"/>
<organism evidence="2 3">
    <name type="scientific">Clostridium tagluense</name>
    <dbReference type="NCBI Taxonomy" id="360422"/>
    <lineage>
        <taxon>Bacteria</taxon>
        <taxon>Bacillati</taxon>
        <taxon>Bacillota</taxon>
        <taxon>Clostridia</taxon>
        <taxon>Eubacteriales</taxon>
        <taxon>Clostridiaceae</taxon>
        <taxon>Clostridium</taxon>
    </lineage>
</organism>
<comment type="caution">
    <text evidence="2">The sequence shown here is derived from an EMBL/GenBank/DDBJ whole genome shotgun (WGS) entry which is preliminary data.</text>
</comment>
<dbReference type="PROSITE" id="PS51186">
    <property type="entry name" value="GNAT"/>
    <property type="match status" value="1"/>
</dbReference>
<dbReference type="CDD" id="cd04301">
    <property type="entry name" value="NAT_SF"/>
    <property type="match status" value="1"/>
</dbReference>
<reference evidence="2 3" key="1">
    <citation type="submission" date="2018-11" db="EMBL/GenBank/DDBJ databases">
        <title>Genome sequencing and assembly of Clostridium tagluense strain A121.</title>
        <authorList>
            <person name="Murakami T."/>
            <person name="Segawa T."/>
            <person name="Shcherbakova V.A."/>
            <person name="Mori H."/>
            <person name="Yoshimura Y."/>
        </authorList>
    </citation>
    <scope>NUCLEOTIDE SEQUENCE [LARGE SCALE GENOMIC DNA]</scope>
    <source>
        <strain evidence="2 3">A121</strain>
    </source>
</reference>
<dbReference type="Gene3D" id="3.40.630.30">
    <property type="match status" value="1"/>
</dbReference>
<gene>
    <name evidence="2" type="ORF">Ctaglu_44490</name>
</gene>
<dbReference type="PANTHER" id="PTHR43792">
    <property type="entry name" value="GNAT FAMILY, PUTATIVE (AFU_ORTHOLOGUE AFUA_3G00765)-RELATED-RELATED"/>
    <property type="match status" value="1"/>
</dbReference>
<sequence>MLNHKGTIEIKTQRLILRRFTSDDSDSMFNNWASDEDISKYMRWQQHENIEETKMIINQWLFDYNRSSFYIWAIALKESDEPIGSIGLFIINENDLCGDVGYSIGKKYWGQGITTEALKAVLSFAFENIGFNRIETYHSINNPASGRVMQKSGMTFEGFAKQKYKSISGFEDCNMYSILKEDFKIQ</sequence>
<dbReference type="PANTHER" id="PTHR43792:SF1">
    <property type="entry name" value="N-ACETYLTRANSFERASE DOMAIN-CONTAINING PROTEIN"/>
    <property type="match status" value="1"/>
</dbReference>
<dbReference type="EMBL" id="BHYK01000042">
    <property type="protein sequence ID" value="GCD12826.1"/>
    <property type="molecule type" value="Genomic_DNA"/>
</dbReference>
<dbReference type="InterPro" id="IPR000182">
    <property type="entry name" value="GNAT_dom"/>
</dbReference>
<protein>
    <submittedName>
        <fullName evidence="2">GNAT family acetyltransferase</fullName>
    </submittedName>
</protein>
<feature type="domain" description="N-acetyltransferase" evidence="1">
    <location>
        <begin position="15"/>
        <end position="180"/>
    </location>
</feature>
<dbReference type="SUPFAM" id="SSF55729">
    <property type="entry name" value="Acyl-CoA N-acyltransferases (Nat)"/>
    <property type="match status" value="1"/>
</dbReference>
<proteinExistence type="predicted"/>
<evidence type="ECO:0000259" key="1">
    <source>
        <dbReference type="PROSITE" id="PS51186"/>
    </source>
</evidence>
<dbReference type="Pfam" id="PF13302">
    <property type="entry name" value="Acetyltransf_3"/>
    <property type="match status" value="1"/>
</dbReference>
<dbReference type="InterPro" id="IPR016181">
    <property type="entry name" value="Acyl_CoA_acyltransferase"/>
</dbReference>